<dbReference type="InterPro" id="IPR054722">
    <property type="entry name" value="PolX-like_BBD"/>
</dbReference>
<feature type="domain" description="CCHC-type" evidence="2">
    <location>
        <begin position="252"/>
        <end position="265"/>
    </location>
</feature>
<dbReference type="Pfam" id="PF22936">
    <property type="entry name" value="Pol_BBD"/>
    <property type="match status" value="1"/>
</dbReference>
<keyword evidence="1" id="KW-0863">Zinc-finger</keyword>
<evidence type="ECO:0000256" key="1">
    <source>
        <dbReference type="PROSITE-ProRule" id="PRU00047"/>
    </source>
</evidence>
<proteinExistence type="predicted"/>
<keyword evidence="4" id="KW-1185">Reference proteome</keyword>
<dbReference type="Gene3D" id="4.10.60.10">
    <property type="entry name" value="Zinc finger, CCHC-type"/>
    <property type="match status" value="1"/>
</dbReference>
<keyword evidence="1" id="KW-0479">Metal-binding</keyword>
<reference evidence="3" key="1">
    <citation type="submission" date="2020-01" db="EMBL/GenBank/DDBJ databases">
        <authorList>
            <person name="Mishra B."/>
        </authorList>
    </citation>
    <scope>NUCLEOTIDE SEQUENCE [LARGE SCALE GENOMIC DNA]</scope>
</reference>
<accession>A0A6D2HB47</accession>
<dbReference type="PANTHER" id="PTHR35317:SF23">
    <property type="entry name" value="OS04G0629600 PROTEIN"/>
    <property type="match status" value="1"/>
</dbReference>
<organism evidence="3 4">
    <name type="scientific">Microthlaspi erraticum</name>
    <dbReference type="NCBI Taxonomy" id="1685480"/>
    <lineage>
        <taxon>Eukaryota</taxon>
        <taxon>Viridiplantae</taxon>
        <taxon>Streptophyta</taxon>
        <taxon>Embryophyta</taxon>
        <taxon>Tracheophyta</taxon>
        <taxon>Spermatophyta</taxon>
        <taxon>Magnoliopsida</taxon>
        <taxon>eudicotyledons</taxon>
        <taxon>Gunneridae</taxon>
        <taxon>Pentapetalae</taxon>
        <taxon>rosids</taxon>
        <taxon>malvids</taxon>
        <taxon>Brassicales</taxon>
        <taxon>Brassicaceae</taxon>
        <taxon>Coluteocarpeae</taxon>
        <taxon>Microthlaspi</taxon>
    </lineage>
</organism>
<dbReference type="GO" id="GO:0003676">
    <property type="term" value="F:nucleic acid binding"/>
    <property type="evidence" value="ECO:0007669"/>
    <property type="project" value="InterPro"/>
</dbReference>
<dbReference type="InterPro" id="IPR036875">
    <property type="entry name" value="Znf_CCHC_sf"/>
</dbReference>
<name>A0A6D2HB47_9BRAS</name>
<dbReference type="EMBL" id="CACVBM020000033">
    <property type="protein sequence ID" value="CAA7013191.1"/>
    <property type="molecule type" value="Genomic_DNA"/>
</dbReference>
<evidence type="ECO:0000313" key="4">
    <source>
        <dbReference type="Proteomes" id="UP000467841"/>
    </source>
</evidence>
<dbReference type="Proteomes" id="UP000467841">
    <property type="component" value="Unassembled WGS sequence"/>
</dbReference>
<dbReference type="SUPFAM" id="SSF57756">
    <property type="entry name" value="Retrovirus zinc finger-like domains"/>
    <property type="match status" value="1"/>
</dbReference>
<comment type="caution">
    <text evidence="3">The sequence shown here is derived from an EMBL/GenBank/DDBJ whole genome shotgun (WGS) entry which is preliminary data.</text>
</comment>
<evidence type="ECO:0000259" key="2">
    <source>
        <dbReference type="PROSITE" id="PS50158"/>
    </source>
</evidence>
<gene>
    <name evidence="3" type="ORF">MERR_LOCUS425</name>
</gene>
<keyword evidence="1" id="KW-0862">Zinc</keyword>
<dbReference type="AlphaFoldDB" id="A0A6D2HB47"/>
<dbReference type="Pfam" id="PF14223">
    <property type="entry name" value="Retrotran_gag_2"/>
    <property type="match status" value="1"/>
</dbReference>
<dbReference type="GO" id="GO:0008270">
    <property type="term" value="F:zinc ion binding"/>
    <property type="evidence" value="ECO:0007669"/>
    <property type="project" value="UniProtKB-KW"/>
</dbReference>
<dbReference type="PROSITE" id="PS50158">
    <property type="entry name" value="ZF_CCHC"/>
    <property type="match status" value="1"/>
</dbReference>
<sequence>MAAANKQIAVSDELNYETWAPIAQKRLEENGVWDVVVNGVPSDPTKIPELAATIKAVDLAQWRNRVIKDMKALKIMQSSLPDSAFRKSLSVASAKALWDLLKKGNEEAKLRRLEKEFENLTMHYGESMECYLKRVWDILDRLRISRIEKSDDELVKKLLTSLSREYDDAIPVLNEFMEMPDMTYRDLLTMYERYGDPPKAMPRMVKDFCVSLAEEMWCGFCKKHNHNEEDCYYNNPMARNSSGGARRFTGQCHHCGERGHYARHCSSTRNQQQAQKDQKSNVKFDEDMWMIYSTATSHMTPYVRFFTTLDRTFRDGVSLASGKVVMAEGKGDVSIIHKGVKKTIKNVLFVPGINRNVLSVGQMTSRGYTVTMGGGECVIKEKNGKVFAKTIWEERGFALRLQVIHG</sequence>
<dbReference type="InterPro" id="IPR001878">
    <property type="entry name" value="Znf_CCHC"/>
</dbReference>
<evidence type="ECO:0000313" key="3">
    <source>
        <dbReference type="EMBL" id="CAA7013191.1"/>
    </source>
</evidence>
<protein>
    <recommendedName>
        <fullName evidence="2">CCHC-type domain-containing protein</fullName>
    </recommendedName>
</protein>
<dbReference type="OrthoDB" id="1072921at2759"/>
<dbReference type="PANTHER" id="PTHR35317">
    <property type="entry name" value="OS04G0629600 PROTEIN"/>
    <property type="match status" value="1"/>
</dbReference>